<feature type="compositionally biased region" description="Polar residues" evidence="1">
    <location>
        <begin position="870"/>
        <end position="884"/>
    </location>
</feature>
<evidence type="ECO:0000313" key="4">
    <source>
        <dbReference type="Proteomes" id="UP000593576"/>
    </source>
</evidence>
<dbReference type="GO" id="GO:0004540">
    <property type="term" value="F:RNA nuclease activity"/>
    <property type="evidence" value="ECO:0007669"/>
    <property type="project" value="InterPro"/>
</dbReference>
<feature type="compositionally biased region" description="Low complexity" evidence="1">
    <location>
        <begin position="531"/>
        <end position="543"/>
    </location>
</feature>
<feature type="region of interest" description="Disordered" evidence="1">
    <location>
        <begin position="413"/>
        <end position="432"/>
    </location>
</feature>
<sequence>MKLKHVHLRTLLSFSPSPPSPSLYSFSIFISHFSTSHNQPLHSHSSSWRHEEVSRHVKVSVWWDFENCNPPVGFNVYKIAHMITSAVRVNGIKGPVQITAFGDILQLSRTNQEALSSTGVNLAHVPQGGKNSADRSLLVDLLYWVSQNPPPAHLFLISGDRDFASVLHRLRMNNYNILLATSDSAPSVLCGAASIMWNWNALLKGENLTGKHYNHPPDGPYGSWYGHCKGPLDDPFLVEQPACTQTEEFSESCSDSVPRTVPKAVIKHIRQILNSYPNGISIMDLRSELKKSNVSLDKNFYGYKKFSCFLLSMPHILRLQSERDGNYLIHGIFPKAGEPSKISPCLSARPVCRTGDELTVSSRSSGDGRRVDSGLNEKSRLHHFPEVNSGVVPGKIQQTPSANGNLVKVNAEKPQEEVQQPLPVDQKTTEASNDQVPESLHNHVLEQDSASKVSFIRKVWQRWFGGSDYTRAGKDHDNLAGKDYHLPGKPGDSADITEKRNNNPLKKCIEVSSDREGMKVECEEKSHVVPDSLTISSSSNDSTFHTKATDEASENPSRKRAGFFNWIASRCKFWRNSKDSEVSSDQSYENLNQTNTNTLKHEVFKQGSFWEDMEILIDSVRGSLFVTQSRTRGIFCPCGFEHPVLAFLCVSGRGEEMAENLLKEGPFVLRSLSNTDLLHLVDLLISDKKWIEECPSQASPFKITKAAGKSPSLGHSHASNGLRSIFMRTPSQANFQTENEGEKKLQNIPHSGVSSTIPDKNSSDRSRFQVLSDCQNLVKDILKEHPEGHNVANFRKLFLERYGYPLDIQRLGCKELVSVLKNVPGIKIESTYILPANIQENASHALGELPDDATTKGDALDTSWDELGPVSNSTSTRNESQSGLGSKRMGTKATYPDCPLSDDEFSDSEREISSAERSGLQQKPGVDEEDSSLLQILDSWYSSKEGKDKTDNSENSEGLVDCSEYDFKPSGAAGESTKTGKCLEDYGKKQRMQKKYSFVADPVGNDMDKLINVMFGSVRKSSESRMKA</sequence>
<comment type="caution">
    <text evidence="3">The sequence shown here is derived from an EMBL/GenBank/DDBJ whole genome shotgun (WGS) entry which is preliminary data.</text>
</comment>
<keyword evidence="4" id="KW-1185">Reference proteome</keyword>
<name>A0A7J9KU38_GOSSC</name>
<protein>
    <recommendedName>
        <fullName evidence="2">HTH OST-type domain-containing protein</fullName>
    </recommendedName>
</protein>
<dbReference type="Pfam" id="PF01936">
    <property type="entry name" value="NYN"/>
    <property type="match status" value="1"/>
</dbReference>
<dbReference type="Pfam" id="PF14418">
    <property type="entry name" value="OHA"/>
    <property type="match status" value="1"/>
</dbReference>
<reference evidence="3 4" key="1">
    <citation type="journal article" date="2019" name="Genome Biol. Evol.">
        <title>Insights into the evolution of the New World diploid cottons (Gossypium, subgenus Houzingenia) based on genome sequencing.</title>
        <authorList>
            <person name="Grover C.E."/>
            <person name="Arick M.A. 2nd"/>
            <person name="Thrash A."/>
            <person name="Conover J.L."/>
            <person name="Sanders W.S."/>
            <person name="Peterson D.G."/>
            <person name="Frelichowski J.E."/>
            <person name="Scheffler J.A."/>
            <person name="Scheffler B.E."/>
            <person name="Wendel J.F."/>
        </authorList>
    </citation>
    <scope>NUCLEOTIDE SEQUENCE [LARGE SCALE GENOMIC DNA]</scope>
    <source>
        <strain evidence="3">1</strain>
        <tissue evidence="3">Leaf</tissue>
    </source>
</reference>
<dbReference type="Gene3D" id="3.30.420.610">
    <property type="entry name" value="LOTUS domain-like"/>
    <property type="match status" value="2"/>
</dbReference>
<feature type="region of interest" description="Disordered" evidence="1">
    <location>
        <begin position="357"/>
        <end position="394"/>
    </location>
</feature>
<dbReference type="InterPro" id="IPR021139">
    <property type="entry name" value="NYN"/>
</dbReference>
<feature type="domain" description="HTH OST-type" evidence="2">
    <location>
        <begin position="770"/>
        <end position="848"/>
    </location>
</feature>
<dbReference type="GO" id="GO:0010468">
    <property type="term" value="P:regulation of gene expression"/>
    <property type="evidence" value="ECO:0007669"/>
    <property type="project" value="InterPro"/>
</dbReference>
<feature type="region of interest" description="Disordered" evidence="1">
    <location>
        <begin position="480"/>
        <end position="499"/>
    </location>
</feature>
<dbReference type="InterPro" id="IPR041966">
    <property type="entry name" value="LOTUS-like"/>
</dbReference>
<evidence type="ECO:0000256" key="1">
    <source>
        <dbReference type="SAM" id="MobiDB-lite"/>
    </source>
</evidence>
<proteinExistence type="predicted"/>
<dbReference type="Proteomes" id="UP000593576">
    <property type="component" value="Unassembled WGS sequence"/>
</dbReference>
<dbReference type="OrthoDB" id="549353at2759"/>
<dbReference type="EMBL" id="JABFAF010000002">
    <property type="protein sequence ID" value="MBA0849967.1"/>
    <property type="molecule type" value="Genomic_DNA"/>
</dbReference>
<feature type="region of interest" description="Disordered" evidence="1">
    <location>
        <begin position="530"/>
        <end position="556"/>
    </location>
</feature>
<evidence type="ECO:0000259" key="2">
    <source>
        <dbReference type="PROSITE" id="PS51644"/>
    </source>
</evidence>
<feature type="region of interest" description="Disordered" evidence="1">
    <location>
        <begin position="848"/>
        <end position="932"/>
    </location>
</feature>
<dbReference type="CDD" id="cd10910">
    <property type="entry name" value="PIN_limkain_b1_N_like"/>
    <property type="match status" value="1"/>
</dbReference>
<dbReference type="PANTHER" id="PTHR14379:SF6">
    <property type="entry name" value="EMB|CAB71880.1"/>
    <property type="match status" value="1"/>
</dbReference>
<dbReference type="InterPro" id="IPR025677">
    <property type="entry name" value="OST-HTH-assoc_dom"/>
</dbReference>
<dbReference type="AlphaFoldDB" id="A0A7J9KU38"/>
<dbReference type="InterPro" id="IPR025605">
    <property type="entry name" value="OST-HTH/LOTUS_dom"/>
</dbReference>
<dbReference type="InterPro" id="IPR024768">
    <property type="entry name" value="Marf1"/>
</dbReference>
<organism evidence="3 4">
    <name type="scientific">Gossypium schwendimanii</name>
    <name type="common">Cotton</name>
    <dbReference type="NCBI Taxonomy" id="34291"/>
    <lineage>
        <taxon>Eukaryota</taxon>
        <taxon>Viridiplantae</taxon>
        <taxon>Streptophyta</taxon>
        <taxon>Embryophyta</taxon>
        <taxon>Tracheophyta</taxon>
        <taxon>Spermatophyta</taxon>
        <taxon>Magnoliopsida</taxon>
        <taxon>eudicotyledons</taxon>
        <taxon>Gunneridae</taxon>
        <taxon>Pentapetalae</taxon>
        <taxon>rosids</taxon>
        <taxon>malvids</taxon>
        <taxon>Malvales</taxon>
        <taxon>Malvaceae</taxon>
        <taxon>Malvoideae</taxon>
        <taxon>Gossypium</taxon>
    </lineage>
</organism>
<feature type="compositionally biased region" description="Basic and acidic residues" evidence="1">
    <location>
        <begin position="366"/>
        <end position="385"/>
    </location>
</feature>
<dbReference type="PANTHER" id="PTHR14379">
    <property type="entry name" value="LIMKAIN B LKAP"/>
    <property type="match status" value="1"/>
</dbReference>
<accession>A0A7J9KU38</accession>
<dbReference type="Pfam" id="PF12872">
    <property type="entry name" value="OST-HTH"/>
    <property type="match status" value="2"/>
</dbReference>
<feature type="domain" description="HTH OST-type" evidence="2">
    <location>
        <begin position="261"/>
        <end position="333"/>
    </location>
</feature>
<dbReference type="GO" id="GO:0005777">
    <property type="term" value="C:peroxisome"/>
    <property type="evidence" value="ECO:0007669"/>
    <property type="project" value="InterPro"/>
</dbReference>
<evidence type="ECO:0000313" key="3">
    <source>
        <dbReference type="EMBL" id="MBA0849967.1"/>
    </source>
</evidence>
<dbReference type="PROSITE" id="PS51644">
    <property type="entry name" value="HTH_OST"/>
    <property type="match status" value="2"/>
</dbReference>
<gene>
    <name evidence="3" type="ORF">Goshw_023497</name>
</gene>
<dbReference type="Gene3D" id="3.40.50.1010">
    <property type="entry name" value="5'-nuclease"/>
    <property type="match status" value="1"/>
</dbReference>
<dbReference type="CDD" id="cd08824">
    <property type="entry name" value="LOTUS"/>
    <property type="match status" value="2"/>
</dbReference>
<feature type="region of interest" description="Disordered" evidence="1">
    <location>
        <begin position="943"/>
        <end position="962"/>
    </location>
</feature>